<gene>
    <name evidence="3" type="ORF">HD556DRAFT_1394367</name>
</gene>
<evidence type="ECO:0000313" key="3">
    <source>
        <dbReference type="EMBL" id="KAG1789929.1"/>
    </source>
</evidence>
<keyword evidence="1" id="KW-0472">Membrane</keyword>
<evidence type="ECO:0000256" key="1">
    <source>
        <dbReference type="SAM" id="Phobius"/>
    </source>
</evidence>
<dbReference type="Pfam" id="PF20151">
    <property type="entry name" value="DUF6533"/>
    <property type="match status" value="1"/>
</dbReference>
<accession>A0A9P7DER8</accession>
<dbReference type="EMBL" id="JABBWE010000054">
    <property type="protein sequence ID" value="KAG1789929.1"/>
    <property type="molecule type" value="Genomic_DNA"/>
</dbReference>
<dbReference type="Proteomes" id="UP000719766">
    <property type="component" value="Unassembled WGS sequence"/>
</dbReference>
<evidence type="ECO:0000313" key="4">
    <source>
        <dbReference type="Proteomes" id="UP000719766"/>
    </source>
</evidence>
<protein>
    <recommendedName>
        <fullName evidence="2">DUF6533 domain-containing protein</fullName>
    </recommendedName>
</protein>
<feature type="transmembrane region" description="Helical" evidence="1">
    <location>
        <begin position="21"/>
        <end position="40"/>
    </location>
</feature>
<organism evidence="3 4">
    <name type="scientific">Suillus plorans</name>
    <dbReference type="NCBI Taxonomy" id="116603"/>
    <lineage>
        <taxon>Eukaryota</taxon>
        <taxon>Fungi</taxon>
        <taxon>Dikarya</taxon>
        <taxon>Basidiomycota</taxon>
        <taxon>Agaricomycotina</taxon>
        <taxon>Agaricomycetes</taxon>
        <taxon>Agaricomycetidae</taxon>
        <taxon>Boletales</taxon>
        <taxon>Suillineae</taxon>
        <taxon>Suillaceae</taxon>
        <taxon>Suillus</taxon>
    </lineage>
</organism>
<sequence>MLYDWALTFRQEVELIWKQRWSFMTLLYVIVRYVGILYSINNLLPSLPGISMTDVGTLFFLVQAVTYFVINTILGIIMIARLYAMYQGSKKILVFLIVVFPTITAACGVLFALAIRSFPWDHLVLSGTNQCVYEVQRSQQLELLLAGVWILRLVWEGIVLCLAVWIAVKHYREIRWLRPRWSKGCFTVLIKSHVLYFASFAAVSCFSLGCLSPNIIDSYSVGAQIYYAILQIAIFVQLFVLGPRLILSVRKYNAKLVDSVDLETCISSIDFQDSESEHVCMSTSTSSV</sequence>
<evidence type="ECO:0000259" key="2">
    <source>
        <dbReference type="Pfam" id="PF20151"/>
    </source>
</evidence>
<feature type="transmembrane region" description="Helical" evidence="1">
    <location>
        <begin position="92"/>
        <end position="115"/>
    </location>
</feature>
<dbReference type="GeneID" id="64597405"/>
<comment type="caution">
    <text evidence="3">The sequence shown here is derived from an EMBL/GenBank/DDBJ whole genome shotgun (WGS) entry which is preliminary data.</text>
</comment>
<feature type="transmembrane region" description="Helical" evidence="1">
    <location>
        <begin position="188"/>
        <end position="209"/>
    </location>
</feature>
<keyword evidence="1" id="KW-1133">Transmembrane helix</keyword>
<reference evidence="3" key="1">
    <citation type="journal article" date="2020" name="New Phytol.">
        <title>Comparative genomics reveals dynamic genome evolution in host specialist ectomycorrhizal fungi.</title>
        <authorList>
            <person name="Lofgren L.A."/>
            <person name="Nguyen N.H."/>
            <person name="Vilgalys R."/>
            <person name="Ruytinx J."/>
            <person name="Liao H.L."/>
            <person name="Branco S."/>
            <person name="Kuo A."/>
            <person name="LaButti K."/>
            <person name="Lipzen A."/>
            <person name="Andreopoulos W."/>
            <person name="Pangilinan J."/>
            <person name="Riley R."/>
            <person name="Hundley H."/>
            <person name="Na H."/>
            <person name="Barry K."/>
            <person name="Grigoriev I.V."/>
            <person name="Stajich J.E."/>
            <person name="Kennedy P.G."/>
        </authorList>
    </citation>
    <scope>NUCLEOTIDE SEQUENCE</scope>
    <source>
        <strain evidence="3">S12</strain>
    </source>
</reference>
<proteinExistence type="predicted"/>
<dbReference type="InterPro" id="IPR045340">
    <property type="entry name" value="DUF6533"/>
</dbReference>
<feature type="transmembrane region" description="Helical" evidence="1">
    <location>
        <begin position="225"/>
        <end position="247"/>
    </location>
</feature>
<feature type="domain" description="DUF6533" evidence="2">
    <location>
        <begin position="1"/>
        <end position="37"/>
    </location>
</feature>
<feature type="transmembrane region" description="Helical" evidence="1">
    <location>
        <begin position="60"/>
        <end position="80"/>
    </location>
</feature>
<keyword evidence="4" id="KW-1185">Reference proteome</keyword>
<dbReference type="OrthoDB" id="2631138at2759"/>
<feature type="transmembrane region" description="Helical" evidence="1">
    <location>
        <begin position="143"/>
        <end position="168"/>
    </location>
</feature>
<name>A0A9P7DER8_9AGAM</name>
<keyword evidence="1" id="KW-0812">Transmembrane</keyword>
<dbReference type="RefSeq" id="XP_041156935.1">
    <property type="nucleotide sequence ID" value="XM_041303641.1"/>
</dbReference>
<dbReference type="AlphaFoldDB" id="A0A9P7DER8"/>